<dbReference type="InterPro" id="IPR023214">
    <property type="entry name" value="HAD_sf"/>
</dbReference>
<dbReference type="PANTHER" id="PTHR43434">
    <property type="entry name" value="PHOSPHOGLYCOLATE PHOSPHATASE"/>
    <property type="match status" value="1"/>
</dbReference>
<reference evidence="1" key="1">
    <citation type="submission" date="2020-08" db="EMBL/GenBank/DDBJ databases">
        <title>Genome public.</title>
        <authorList>
            <person name="Liu C."/>
            <person name="Sun Q."/>
        </authorList>
    </citation>
    <scope>NUCLEOTIDE SEQUENCE</scope>
    <source>
        <strain evidence="1">NSJ-44</strain>
    </source>
</reference>
<dbReference type="InterPro" id="IPR050155">
    <property type="entry name" value="HAD-like_hydrolase_sf"/>
</dbReference>
<protein>
    <submittedName>
        <fullName evidence="1">HAD hydrolase-like protein</fullName>
    </submittedName>
</protein>
<gene>
    <name evidence="1" type="ORF">H8699_01815</name>
</gene>
<dbReference type="Pfam" id="PF13419">
    <property type="entry name" value="HAD_2"/>
    <property type="match status" value="1"/>
</dbReference>
<dbReference type="GO" id="GO:0006281">
    <property type="term" value="P:DNA repair"/>
    <property type="evidence" value="ECO:0007669"/>
    <property type="project" value="TreeGrafter"/>
</dbReference>
<dbReference type="Gene3D" id="1.10.150.240">
    <property type="entry name" value="Putative phosphatase, domain 2"/>
    <property type="match status" value="1"/>
</dbReference>
<dbReference type="SFLD" id="SFLDG01129">
    <property type="entry name" value="C1.5:_HAD__Beta-PGM__Phosphata"/>
    <property type="match status" value="1"/>
</dbReference>
<sequence length="214" mass="22463">MKAYLFDLDGTVGETLPLCIAAFQAAIEPLVGRKVSAGEIAGTFGPSEEGTIMALVPQHFDEGLSAYVAHYTRLHPEMCPRPFAGIPQLIGQLRGAGKIVAMVTGKGPLSGAVTFRQFGLESAFDEVVYGIPEGPSKPQGIARVLERFALAPQDAVYIGDMPGDVTIAHAQGLKAYAAAWADSADLQALKAAGPEALFTSVADCARYIAQQEGL</sequence>
<evidence type="ECO:0000313" key="1">
    <source>
        <dbReference type="EMBL" id="MBC8528177.1"/>
    </source>
</evidence>
<dbReference type="RefSeq" id="WP_249284217.1">
    <property type="nucleotide sequence ID" value="NZ_JACRSO010000001.1"/>
</dbReference>
<accession>A0A926CYR5</accession>
<keyword evidence="2" id="KW-1185">Reference proteome</keyword>
<proteinExistence type="predicted"/>
<dbReference type="AlphaFoldDB" id="A0A926CYR5"/>
<dbReference type="InterPro" id="IPR023198">
    <property type="entry name" value="PGP-like_dom2"/>
</dbReference>
<dbReference type="SUPFAM" id="SSF56784">
    <property type="entry name" value="HAD-like"/>
    <property type="match status" value="1"/>
</dbReference>
<dbReference type="Gene3D" id="3.40.50.1000">
    <property type="entry name" value="HAD superfamily/HAD-like"/>
    <property type="match status" value="1"/>
</dbReference>
<dbReference type="SFLD" id="SFLDS00003">
    <property type="entry name" value="Haloacid_Dehalogenase"/>
    <property type="match status" value="1"/>
</dbReference>
<organism evidence="1 2">
    <name type="scientific">Luoshenia tenuis</name>
    <dbReference type="NCBI Taxonomy" id="2763654"/>
    <lineage>
        <taxon>Bacteria</taxon>
        <taxon>Bacillati</taxon>
        <taxon>Bacillota</taxon>
        <taxon>Clostridia</taxon>
        <taxon>Christensenellales</taxon>
        <taxon>Christensenellaceae</taxon>
        <taxon>Luoshenia</taxon>
    </lineage>
</organism>
<dbReference type="GO" id="GO:0008967">
    <property type="term" value="F:phosphoglycolate phosphatase activity"/>
    <property type="evidence" value="ECO:0007669"/>
    <property type="project" value="TreeGrafter"/>
</dbReference>
<name>A0A926CYR5_9FIRM</name>
<keyword evidence="1" id="KW-0378">Hydrolase</keyword>
<comment type="caution">
    <text evidence="1">The sequence shown here is derived from an EMBL/GenBank/DDBJ whole genome shotgun (WGS) entry which is preliminary data.</text>
</comment>
<dbReference type="EMBL" id="JACRSO010000001">
    <property type="protein sequence ID" value="MBC8528177.1"/>
    <property type="molecule type" value="Genomic_DNA"/>
</dbReference>
<evidence type="ECO:0000313" key="2">
    <source>
        <dbReference type="Proteomes" id="UP000654279"/>
    </source>
</evidence>
<dbReference type="InterPro" id="IPR041492">
    <property type="entry name" value="HAD_2"/>
</dbReference>
<dbReference type="PANTHER" id="PTHR43434:SF1">
    <property type="entry name" value="PHOSPHOGLYCOLATE PHOSPHATASE"/>
    <property type="match status" value="1"/>
</dbReference>
<dbReference type="InterPro" id="IPR036412">
    <property type="entry name" value="HAD-like_sf"/>
</dbReference>
<dbReference type="Proteomes" id="UP000654279">
    <property type="component" value="Unassembled WGS sequence"/>
</dbReference>